<dbReference type="AlphaFoldDB" id="A0A1G2HRU4"/>
<gene>
    <name evidence="2" type="ORF">A2822_03835</name>
</gene>
<feature type="transmembrane region" description="Helical" evidence="1">
    <location>
        <begin position="12"/>
        <end position="33"/>
    </location>
</feature>
<name>A0A1G2HRU4_9BACT</name>
<reference evidence="2 3" key="1">
    <citation type="journal article" date="2016" name="Nat. Commun.">
        <title>Thousands of microbial genomes shed light on interconnected biogeochemical processes in an aquifer system.</title>
        <authorList>
            <person name="Anantharaman K."/>
            <person name="Brown C.T."/>
            <person name="Hug L.A."/>
            <person name="Sharon I."/>
            <person name="Castelle C.J."/>
            <person name="Probst A.J."/>
            <person name="Thomas B.C."/>
            <person name="Singh A."/>
            <person name="Wilkins M.J."/>
            <person name="Karaoz U."/>
            <person name="Brodie E.L."/>
            <person name="Williams K.H."/>
            <person name="Hubbard S.S."/>
            <person name="Banfield J.F."/>
        </authorList>
    </citation>
    <scope>NUCLEOTIDE SEQUENCE [LARGE SCALE GENOMIC DNA]</scope>
</reference>
<organism evidence="2 3">
    <name type="scientific">Candidatus Staskawiczbacteria bacterium RIFCSPHIGHO2_01_FULL_41_41</name>
    <dbReference type="NCBI Taxonomy" id="1802203"/>
    <lineage>
        <taxon>Bacteria</taxon>
        <taxon>Candidatus Staskawicziibacteriota</taxon>
    </lineage>
</organism>
<proteinExistence type="predicted"/>
<evidence type="ECO:0000313" key="3">
    <source>
        <dbReference type="Proteomes" id="UP000178774"/>
    </source>
</evidence>
<protein>
    <recommendedName>
        <fullName evidence="4">DUF11 domain-containing protein</fullName>
    </recommendedName>
</protein>
<evidence type="ECO:0000313" key="2">
    <source>
        <dbReference type="EMBL" id="OGZ65252.1"/>
    </source>
</evidence>
<sequence length="403" mass="43994">MQIDIKKILKSKITIFVIATGLLAVGVVGFFHYRNTVFSREIVHLEISGPKTAAAGEEIEYIVTYKNNSNFTLEEVKIVFELPDYSLTEDGKLRLTQDIKDIHPGDERLVRFKARLLGKEDDVKTARARLSYVPHNLSARYESDAAFATKITVVDMDLGFDLPAQIEENKEVTYALNYLSRVDYPLENVSIKVETGGGFDVVLADPESLDNVEWKLAVLQKESKGKISITGASKADAGSRIIFSARLGMRVKGIFIVLKEVKQEVEIIEPLLVISQQINGSFADTGGPGEVLHYQLTFKNTGQAQLDGMQAVSTLSGPAFDFSTLQSSQGQVLAGNTITFLLPALAPGQEASVNFSIKLKDTIAEADKVIKNTVSSGGVTQEFITNVNAGSANPTLLEFNLGQ</sequence>
<comment type="caution">
    <text evidence="2">The sequence shown here is derived from an EMBL/GenBank/DDBJ whole genome shotgun (WGS) entry which is preliminary data.</text>
</comment>
<evidence type="ECO:0008006" key="4">
    <source>
        <dbReference type="Google" id="ProtNLM"/>
    </source>
</evidence>
<dbReference type="EMBL" id="MHOP01000025">
    <property type="protein sequence ID" value="OGZ65252.1"/>
    <property type="molecule type" value="Genomic_DNA"/>
</dbReference>
<accession>A0A1G2HRU4</accession>
<dbReference type="Proteomes" id="UP000178774">
    <property type="component" value="Unassembled WGS sequence"/>
</dbReference>
<keyword evidence="1" id="KW-0812">Transmembrane</keyword>
<evidence type="ECO:0000256" key="1">
    <source>
        <dbReference type="SAM" id="Phobius"/>
    </source>
</evidence>
<keyword evidence="1" id="KW-0472">Membrane</keyword>
<keyword evidence="1" id="KW-1133">Transmembrane helix</keyword>